<evidence type="ECO:0000256" key="1">
    <source>
        <dbReference type="SAM" id="MobiDB-lite"/>
    </source>
</evidence>
<feature type="region of interest" description="Disordered" evidence="1">
    <location>
        <begin position="251"/>
        <end position="289"/>
    </location>
</feature>
<dbReference type="EMBL" id="BKCJ010168160">
    <property type="protein sequence ID" value="GEY31198.1"/>
    <property type="molecule type" value="Genomic_DNA"/>
</dbReference>
<evidence type="ECO:0008006" key="3">
    <source>
        <dbReference type="Google" id="ProtNLM"/>
    </source>
</evidence>
<reference evidence="2" key="1">
    <citation type="journal article" date="2019" name="Sci. Rep.">
        <title>Draft genome of Tanacetum cinerariifolium, the natural source of mosquito coil.</title>
        <authorList>
            <person name="Yamashiro T."/>
            <person name="Shiraishi A."/>
            <person name="Satake H."/>
            <person name="Nakayama K."/>
        </authorList>
    </citation>
    <scope>NUCLEOTIDE SEQUENCE</scope>
</reference>
<proteinExistence type="predicted"/>
<protein>
    <recommendedName>
        <fullName evidence="3">Integrase, catalytic region, zinc finger, CCHC-type, peptidase aspartic, catalytic</fullName>
    </recommendedName>
</protein>
<comment type="caution">
    <text evidence="2">The sequence shown here is derived from an EMBL/GenBank/DDBJ whole genome shotgun (WGS) entry which is preliminary data.</text>
</comment>
<name>A0A699HHJ8_TANCI</name>
<organism evidence="2">
    <name type="scientific">Tanacetum cinerariifolium</name>
    <name type="common">Dalmatian daisy</name>
    <name type="synonym">Chrysanthemum cinerariifolium</name>
    <dbReference type="NCBI Taxonomy" id="118510"/>
    <lineage>
        <taxon>Eukaryota</taxon>
        <taxon>Viridiplantae</taxon>
        <taxon>Streptophyta</taxon>
        <taxon>Embryophyta</taxon>
        <taxon>Tracheophyta</taxon>
        <taxon>Spermatophyta</taxon>
        <taxon>Magnoliopsida</taxon>
        <taxon>eudicotyledons</taxon>
        <taxon>Gunneridae</taxon>
        <taxon>Pentapetalae</taxon>
        <taxon>asterids</taxon>
        <taxon>campanulids</taxon>
        <taxon>Asterales</taxon>
        <taxon>Asteraceae</taxon>
        <taxon>Asteroideae</taxon>
        <taxon>Anthemideae</taxon>
        <taxon>Anthemidinae</taxon>
        <taxon>Tanacetum</taxon>
    </lineage>
</organism>
<feature type="compositionally biased region" description="Polar residues" evidence="1">
    <location>
        <begin position="251"/>
        <end position="261"/>
    </location>
</feature>
<sequence>MFAKEKDPKAIERKISNKPIDYVKLNKLYEDFEKRFVPQQELSANEAFWYHMLNPSTKSSDALPVKIEAPKELPKVRWVNESLKKLKLQLANFDKVVKIRTTLNARTEDEWGFEHTKSMFLNDESVNMERKRNESCDKCFNLDDELLKSQNAYNDLLKRIGEQAKEKQPLDNALDFACKHAQRIHELLVYVRDTCPNAIKLNEKKVAVTPKNKVKKVKFAKPLTSSSNIKQVESSTTSDFNTPVLSPTRLKCSTSNYGSKPTDNKKNNRISQTPSRNMKNKVEAQPRKVNKKNRVVEPIVMMIHAKSAKKHKKQNIWKPTGHVFIEVGLKWKPTGRTFTIVGNSRPLTRITSDNIVPPKATTSHSVETQKPKLKVYTRKPKNVKNIGCLDCSLASGLRMSETYDREPVTPLFVKKTLCHNLGVISKHS</sequence>
<dbReference type="AlphaFoldDB" id="A0A699HHJ8"/>
<gene>
    <name evidence="2" type="ORF">Tci_403172</name>
</gene>
<evidence type="ECO:0000313" key="2">
    <source>
        <dbReference type="EMBL" id="GEY31198.1"/>
    </source>
</evidence>
<accession>A0A699HHJ8</accession>